<evidence type="ECO:0000256" key="2">
    <source>
        <dbReference type="ARBA" id="ARBA00005417"/>
    </source>
</evidence>
<name>A0A1H8PR26_9HYPH</name>
<dbReference type="GO" id="GO:0140359">
    <property type="term" value="F:ABC-type transporter activity"/>
    <property type="evidence" value="ECO:0007669"/>
    <property type="project" value="InterPro"/>
</dbReference>
<dbReference type="EMBL" id="FOCV01000017">
    <property type="protein sequence ID" value="SEO44410.1"/>
    <property type="molecule type" value="Genomic_DNA"/>
</dbReference>
<protein>
    <submittedName>
        <fullName evidence="8">Maltose/maltodextrin import ATP-binding protein MalK</fullName>
        <ecNumber evidence="8">3.6.3.19</ecNumber>
    </submittedName>
    <submittedName>
        <fullName evidence="9">Multiple sugar transport system ATP-binding protein</fullName>
    </submittedName>
</protein>
<reference evidence="8" key="3">
    <citation type="submission" date="2016-10" db="EMBL/GenBank/DDBJ databases">
        <authorList>
            <person name="de Groot N.N."/>
        </authorList>
    </citation>
    <scope>NUCLEOTIDE SEQUENCE [LARGE SCALE GENOMIC DNA]</scope>
    <source>
        <strain evidence="8">CCBAU85039</strain>
    </source>
</reference>
<dbReference type="InterPro" id="IPR017871">
    <property type="entry name" value="ABC_transporter-like_CS"/>
</dbReference>
<evidence type="ECO:0000256" key="6">
    <source>
        <dbReference type="ARBA" id="ARBA00022840"/>
    </source>
</evidence>
<keyword evidence="4" id="KW-0472">Membrane</keyword>
<dbReference type="PROSITE" id="PS50893">
    <property type="entry name" value="ABC_TRANSPORTER_2"/>
    <property type="match status" value="1"/>
</dbReference>
<keyword evidence="9" id="KW-0762">Sugar transport</keyword>
<keyword evidence="8" id="KW-0378">Hydrolase</keyword>
<dbReference type="Gene3D" id="2.40.50.100">
    <property type="match status" value="1"/>
</dbReference>
<evidence type="ECO:0000256" key="5">
    <source>
        <dbReference type="ARBA" id="ARBA00022741"/>
    </source>
</evidence>
<dbReference type="STRING" id="501024.RTCCBAU85039_3516"/>
<proteinExistence type="inferred from homology"/>
<dbReference type="Pfam" id="PF17912">
    <property type="entry name" value="OB_MalK"/>
    <property type="match status" value="1"/>
</dbReference>
<dbReference type="Proteomes" id="UP000198939">
    <property type="component" value="Unassembled WGS sequence"/>
</dbReference>
<evidence type="ECO:0000259" key="7">
    <source>
        <dbReference type="PROSITE" id="PS50893"/>
    </source>
</evidence>
<evidence type="ECO:0000256" key="1">
    <source>
        <dbReference type="ARBA" id="ARBA00004417"/>
    </source>
</evidence>
<dbReference type="InterPro" id="IPR003439">
    <property type="entry name" value="ABC_transporter-like_ATP-bd"/>
</dbReference>
<dbReference type="FunFam" id="3.40.50.300:FF:000042">
    <property type="entry name" value="Maltose/maltodextrin ABC transporter, ATP-binding protein"/>
    <property type="match status" value="1"/>
</dbReference>
<evidence type="ECO:0000313" key="11">
    <source>
        <dbReference type="Proteomes" id="UP000198939"/>
    </source>
</evidence>
<dbReference type="InterPro" id="IPR027417">
    <property type="entry name" value="P-loop_NTPase"/>
</dbReference>
<dbReference type="GO" id="GO:0055052">
    <property type="term" value="C:ATP-binding cassette (ABC) transporter complex, substrate-binding subunit-containing"/>
    <property type="evidence" value="ECO:0007669"/>
    <property type="project" value="TreeGrafter"/>
</dbReference>
<reference evidence="10" key="1">
    <citation type="submission" date="2016-10" db="EMBL/GenBank/DDBJ databases">
        <authorList>
            <person name="Wibberg D."/>
        </authorList>
    </citation>
    <scope>NUCLEOTIDE SEQUENCE [LARGE SCALE GENOMIC DNA]</scope>
</reference>
<feature type="domain" description="ABC transporter" evidence="7">
    <location>
        <begin position="4"/>
        <end position="234"/>
    </location>
</feature>
<keyword evidence="11" id="KW-1185">Reference proteome</keyword>
<accession>A0A1H8PR26</accession>
<dbReference type="InterPro" id="IPR015855">
    <property type="entry name" value="ABC_transpr_MalK-like"/>
</dbReference>
<keyword evidence="5" id="KW-0547">Nucleotide-binding</keyword>
<dbReference type="OrthoDB" id="9802264at2"/>
<dbReference type="SUPFAM" id="SSF50331">
    <property type="entry name" value="MOP-like"/>
    <property type="match status" value="1"/>
</dbReference>
<dbReference type="GO" id="GO:0008643">
    <property type="term" value="P:carbohydrate transport"/>
    <property type="evidence" value="ECO:0007669"/>
    <property type="project" value="InterPro"/>
</dbReference>
<keyword evidence="4" id="KW-1003">Cell membrane</keyword>
<keyword evidence="4" id="KW-0997">Cell inner membrane</keyword>
<evidence type="ECO:0000313" key="9">
    <source>
        <dbReference type="EMBL" id="SEO44410.1"/>
    </source>
</evidence>
<comment type="subcellular location">
    <subcellularLocation>
        <location evidence="1">Cell inner membrane</location>
        <topology evidence="1">Peripheral membrane protein</topology>
    </subcellularLocation>
</comment>
<dbReference type="PROSITE" id="PS00211">
    <property type="entry name" value="ABC_TRANSPORTER_1"/>
    <property type="match status" value="1"/>
</dbReference>
<dbReference type="SUPFAM" id="SSF52540">
    <property type="entry name" value="P-loop containing nucleoside triphosphate hydrolases"/>
    <property type="match status" value="1"/>
</dbReference>
<dbReference type="InterPro" id="IPR003593">
    <property type="entry name" value="AAA+_ATPase"/>
</dbReference>
<dbReference type="InterPro" id="IPR040582">
    <property type="entry name" value="OB_MalK-like"/>
</dbReference>
<dbReference type="EC" id="3.6.3.19" evidence="8"/>
<dbReference type="GO" id="GO:0016887">
    <property type="term" value="F:ATP hydrolysis activity"/>
    <property type="evidence" value="ECO:0007669"/>
    <property type="project" value="InterPro"/>
</dbReference>
<dbReference type="EMBL" id="FNXB01000017">
    <property type="protein sequence ID" value="SEH98738.1"/>
    <property type="molecule type" value="Genomic_DNA"/>
</dbReference>
<dbReference type="Pfam" id="PF00005">
    <property type="entry name" value="ABC_tran"/>
    <property type="match status" value="1"/>
</dbReference>
<dbReference type="Gene3D" id="2.40.50.140">
    <property type="entry name" value="Nucleic acid-binding proteins"/>
    <property type="match status" value="1"/>
</dbReference>
<comment type="similarity">
    <text evidence="2">Belongs to the ABC transporter superfamily.</text>
</comment>
<keyword evidence="3" id="KW-0813">Transport</keyword>
<dbReference type="InterPro" id="IPR008995">
    <property type="entry name" value="Mo/tungstate-bd_C_term_dom"/>
</dbReference>
<dbReference type="Proteomes" id="UP000183063">
    <property type="component" value="Unassembled WGS sequence"/>
</dbReference>
<dbReference type="InterPro" id="IPR047641">
    <property type="entry name" value="ABC_transpr_MalK/UgpC-like"/>
</dbReference>
<gene>
    <name evidence="8" type="primary">malK_6</name>
    <name evidence="8" type="ORF">RTCCBAU85039_3516</name>
    <name evidence="9" type="ORF">SAMN05216228_101777</name>
</gene>
<dbReference type="CDD" id="cd03301">
    <property type="entry name" value="ABC_MalK_N"/>
    <property type="match status" value="1"/>
</dbReference>
<evidence type="ECO:0000256" key="3">
    <source>
        <dbReference type="ARBA" id="ARBA00022448"/>
    </source>
</evidence>
<organism evidence="8 10">
    <name type="scientific">Rhizobium tibeticum</name>
    <dbReference type="NCBI Taxonomy" id="501024"/>
    <lineage>
        <taxon>Bacteria</taxon>
        <taxon>Pseudomonadati</taxon>
        <taxon>Pseudomonadota</taxon>
        <taxon>Alphaproteobacteria</taxon>
        <taxon>Hyphomicrobiales</taxon>
        <taxon>Rhizobiaceae</taxon>
        <taxon>Rhizobium/Agrobacterium group</taxon>
        <taxon>Rhizobium</taxon>
    </lineage>
</organism>
<keyword evidence="6 8" id="KW-0067">ATP-binding</keyword>
<dbReference type="AlphaFoldDB" id="A0A1H8PR26"/>
<dbReference type="Gene3D" id="3.40.50.300">
    <property type="entry name" value="P-loop containing nucleotide triphosphate hydrolases"/>
    <property type="match status" value="1"/>
</dbReference>
<sequence>MAGLQLNDIKKSFGHHAILHGIDLDVREGEFVVLVGPSGCGKSTLLRLIAGLESASSGQIIIGNDDVTMAPPGDRGIAMVFQSYALYPHMTVAKNLSFGLENLKMSRAEIDQRVMEAARMLAIEPLLDRRPKQLSGGQRQRVAIGRAIVRNPKLFLFDEPLSNLDAALRVQTRGEISRLHKRLGATMVYVTHDQIEAMTMADRIVVLNAGHVEQIGTPLELFEAPANKFVAGFIGSPQMNFFEGTLLCSGPGGVAVEVPGFEVVNLPVEAANAVPGQAVILGVRPSHFRLATDGVANGLAVRFNVDYAESIGTDTYVYGKLEGSETATIAHLSDHVAIEDHSSLALVVQPQRVHLFDSESSVNLNRTTFDG</sequence>
<dbReference type="NCBIfam" id="NF008653">
    <property type="entry name" value="PRK11650.1"/>
    <property type="match status" value="1"/>
</dbReference>
<dbReference type="PANTHER" id="PTHR43875:SF1">
    <property type="entry name" value="OSMOPROTECTIVE COMPOUNDS UPTAKE ATP-BINDING PROTEIN GGTA"/>
    <property type="match status" value="1"/>
</dbReference>
<dbReference type="GO" id="GO:0005524">
    <property type="term" value="F:ATP binding"/>
    <property type="evidence" value="ECO:0007669"/>
    <property type="project" value="UniProtKB-KW"/>
</dbReference>
<dbReference type="SMART" id="SM00382">
    <property type="entry name" value="AAA"/>
    <property type="match status" value="1"/>
</dbReference>
<dbReference type="RefSeq" id="WP_072377178.1">
    <property type="nucleotide sequence ID" value="NZ_FNXB01000017.1"/>
</dbReference>
<dbReference type="InterPro" id="IPR012340">
    <property type="entry name" value="NA-bd_OB-fold"/>
</dbReference>
<reference evidence="9 11" key="2">
    <citation type="submission" date="2016-10" db="EMBL/GenBank/DDBJ databases">
        <authorList>
            <person name="Varghese N."/>
            <person name="Submissions S."/>
        </authorList>
    </citation>
    <scope>NUCLEOTIDE SEQUENCE [LARGE SCALE GENOMIC DNA]</scope>
    <source>
        <strain evidence="9 11">CGMCC 1.7071</strain>
    </source>
</reference>
<evidence type="ECO:0000256" key="4">
    <source>
        <dbReference type="ARBA" id="ARBA00022519"/>
    </source>
</evidence>
<evidence type="ECO:0000313" key="8">
    <source>
        <dbReference type="EMBL" id="SEH98738.1"/>
    </source>
</evidence>
<evidence type="ECO:0000313" key="10">
    <source>
        <dbReference type="Proteomes" id="UP000183063"/>
    </source>
</evidence>
<dbReference type="PANTHER" id="PTHR43875">
    <property type="entry name" value="MALTODEXTRIN IMPORT ATP-BINDING PROTEIN MSMX"/>
    <property type="match status" value="1"/>
</dbReference>